<comment type="caution">
    <text evidence="3">The sequence shown here is derived from an EMBL/GenBank/DDBJ whole genome shotgun (WGS) entry which is preliminary data.</text>
</comment>
<reference evidence="3" key="1">
    <citation type="submission" date="2020-03" db="EMBL/GenBank/DDBJ databases">
        <title>Site-based positive gene gene selection in Geosmithia morbida across the United States reveals a broad range of putative effectors and factors for local host and environmental adapation.</title>
        <authorList>
            <person name="Onufrak A."/>
            <person name="Murdoch R.W."/>
            <person name="Gazis R."/>
            <person name="Huff M."/>
            <person name="Staton M."/>
            <person name="Klingeman W."/>
            <person name="Hadziabdic D."/>
        </authorList>
    </citation>
    <scope>NUCLEOTIDE SEQUENCE</scope>
    <source>
        <strain evidence="3">1262</strain>
    </source>
</reference>
<organism evidence="3 4">
    <name type="scientific">Geosmithia morbida</name>
    <dbReference type="NCBI Taxonomy" id="1094350"/>
    <lineage>
        <taxon>Eukaryota</taxon>
        <taxon>Fungi</taxon>
        <taxon>Dikarya</taxon>
        <taxon>Ascomycota</taxon>
        <taxon>Pezizomycotina</taxon>
        <taxon>Sordariomycetes</taxon>
        <taxon>Hypocreomycetidae</taxon>
        <taxon>Hypocreales</taxon>
        <taxon>Bionectriaceae</taxon>
        <taxon>Geosmithia</taxon>
    </lineage>
</organism>
<dbReference type="OrthoDB" id="3641074at2759"/>
<accession>A0A9P4Z1L5</accession>
<proteinExistence type="predicted"/>
<evidence type="ECO:0000313" key="3">
    <source>
        <dbReference type="EMBL" id="KAF4127026.1"/>
    </source>
</evidence>
<dbReference type="EMBL" id="JAANYQ010000001">
    <property type="protein sequence ID" value="KAF4127026.1"/>
    <property type="molecule type" value="Genomic_DNA"/>
</dbReference>
<evidence type="ECO:0000313" key="4">
    <source>
        <dbReference type="Proteomes" id="UP000749293"/>
    </source>
</evidence>
<feature type="compositionally biased region" description="Basic and acidic residues" evidence="1">
    <location>
        <begin position="41"/>
        <end position="62"/>
    </location>
</feature>
<dbReference type="Proteomes" id="UP000749293">
    <property type="component" value="Unassembled WGS sequence"/>
</dbReference>
<feature type="signal peptide" evidence="2">
    <location>
        <begin position="1"/>
        <end position="17"/>
    </location>
</feature>
<sequence length="62" mass="6594">MKLALATVAFLATIAIAAPTDSVNRGAEPDAWCERPGQSCWKDKRAPEAVPEAAERDSNPKA</sequence>
<feature type="chain" id="PRO_5040357970" evidence="2">
    <location>
        <begin position="18"/>
        <end position="62"/>
    </location>
</feature>
<evidence type="ECO:0000256" key="1">
    <source>
        <dbReference type="SAM" id="MobiDB-lite"/>
    </source>
</evidence>
<dbReference type="AlphaFoldDB" id="A0A9P4Z1L5"/>
<feature type="region of interest" description="Disordered" evidence="1">
    <location>
        <begin position="23"/>
        <end position="62"/>
    </location>
</feature>
<evidence type="ECO:0000256" key="2">
    <source>
        <dbReference type="SAM" id="SignalP"/>
    </source>
</evidence>
<keyword evidence="2" id="KW-0732">Signal</keyword>
<dbReference type="RefSeq" id="XP_035325678.1">
    <property type="nucleotide sequence ID" value="XM_035462748.1"/>
</dbReference>
<dbReference type="GeneID" id="55966994"/>
<protein>
    <submittedName>
        <fullName evidence="3">Uncharacterized protein</fullName>
    </submittedName>
</protein>
<name>A0A9P4Z1L5_9HYPO</name>
<gene>
    <name evidence="3" type="ORF">GMORB2_0764</name>
</gene>
<keyword evidence="4" id="KW-1185">Reference proteome</keyword>